<protein>
    <submittedName>
        <fullName evidence="7">LysE family translocator</fullName>
    </submittedName>
</protein>
<dbReference type="PANTHER" id="PTHR30086">
    <property type="entry name" value="ARGININE EXPORTER PROTEIN ARGO"/>
    <property type="match status" value="1"/>
</dbReference>
<evidence type="ECO:0000313" key="8">
    <source>
        <dbReference type="Proteomes" id="UP001193035"/>
    </source>
</evidence>
<keyword evidence="3 6" id="KW-0812">Transmembrane</keyword>
<keyword evidence="8" id="KW-1185">Reference proteome</keyword>
<evidence type="ECO:0000256" key="3">
    <source>
        <dbReference type="ARBA" id="ARBA00022692"/>
    </source>
</evidence>
<keyword evidence="4 6" id="KW-1133">Transmembrane helix</keyword>
<sequence length="214" mass="22555">MMEISIVTFALLALVVVMTPGPTVLLALSNGSRYGLVPAGYGIAGAALSDGVLIAAAALGLGAILATSAVLFTVVKMIGVGYLMWLGVQMLRSSGELGSFPAHSNRQISGASGRRLTLFRKSFLVAVTNPKGYLFFTAFLPQFLDPSEALLAQYALLALVFIAVDVATMLAYAGLGTKAMQFLSDRSVRWIDRTCGGLLITLGCALVFVRRSNE</sequence>
<name>A0ABY2X4Q4_9RHOB</name>
<feature type="transmembrane region" description="Helical" evidence="6">
    <location>
        <begin position="150"/>
        <end position="173"/>
    </location>
</feature>
<evidence type="ECO:0000256" key="5">
    <source>
        <dbReference type="ARBA" id="ARBA00023136"/>
    </source>
</evidence>
<proteinExistence type="predicted"/>
<evidence type="ECO:0000256" key="2">
    <source>
        <dbReference type="ARBA" id="ARBA00022475"/>
    </source>
</evidence>
<reference evidence="7 8" key="1">
    <citation type="submission" date="2019-05" db="EMBL/GenBank/DDBJ databases">
        <title>Ruegeria sp. nov., isolated from tidal flat.</title>
        <authorList>
            <person name="Kim W."/>
        </authorList>
    </citation>
    <scope>NUCLEOTIDE SEQUENCE [LARGE SCALE GENOMIC DNA]</scope>
    <source>
        <strain evidence="7 8">CAU 1488</strain>
    </source>
</reference>
<organism evidence="7 8">
    <name type="scientific">Ruegeria sediminis</name>
    <dbReference type="NCBI Taxonomy" id="2583820"/>
    <lineage>
        <taxon>Bacteria</taxon>
        <taxon>Pseudomonadati</taxon>
        <taxon>Pseudomonadota</taxon>
        <taxon>Alphaproteobacteria</taxon>
        <taxon>Rhodobacterales</taxon>
        <taxon>Roseobacteraceae</taxon>
        <taxon>Ruegeria</taxon>
    </lineage>
</organism>
<dbReference type="PIRSF" id="PIRSF006324">
    <property type="entry name" value="LeuE"/>
    <property type="match status" value="1"/>
</dbReference>
<keyword evidence="2" id="KW-1003">Cell membrane</keyword>
<feature type="transmembrane region" description="Helical" evidence="6">
    <location>
        <begin position="123"/>
        <end position="144"/>
    </location>
</feature>
<accession>A0ABY2X4Q4</accession>
<evidence type="ECO:0000256" key="1">
    <source>
        <dbReference type="ARBA" id="ARBA00004651"/>
    </source>
</evidence>
<gene>
    <name evidence="7" type="ORF">FGK63_03325</name>
</gene>
<dbReference type="PANTHER" id="PTHR30086:SF20">
    <property type="entry name" value="ARGININE EXPORTER PROTEIN ARGO-RELATED"/>
    <property type="match status" value="1"/>
</dbReference>
<evidence type="ECO:0000256" key="4">
    <source>
        <dbReference type="ARBA" id="ARBA00022989"/>
    </source>
</evidence>
<evidence type="ECO:0000313" key="7">
    <source>
        <dbReference type="EMBL" id="TMV10391.1"/>
    </source>
</evidence>
<dbReference type="Pfam" id="PF01810">
    <property type="entry name" value="LysE"/>
    <property type="match status" value="1"/>
</dbReference>
<comment type="caution">
    <text evidence="7">The sequence shown here is derived from an EMBL/GenBank/DDBJ whole genome shotgun (WGS) entry which is preliminary data.</text>
</comment>
<dbReference type="Proteomes" id="UP001193035">
    <property type="component" value="Unassembled WGS sequence"/>
</dbReference>
<feature type="transmembrane region" description="Helical" evidence="6">
    <location>
        <begin position="51"/>
        <end position="75"/>
    </location>
</feature>
<dbReference type="InterPro" id="IPR001123">
    <property type="entry name" value="LeuE-type"/>
</dbReference>
<comment type="subcellular location">
    <subcellularLocation>
        <location evidence="1">Cell membrane</location>
        <topology evidence="1">Multi-pass membrane protein</topology>
    </subcellularLocation>
</comment>
<keyword evidence="5 6" id="KW-0472">Membrane</keyword>
<evidence type="ECO:0000256" key="6">
    <source>
        <dbReference type="SAM" id="Phobius"/>
    </source>
</evidence>
<dbReference type="EMBL" id="VCPD01000001">
    <property type="protein sequence ID" value="TMV10391.1"/>
    <property type="molecule type" value="Genomic_DNA"/>
</dbReference>